<dbReference type="Gene3D" id="3.30.379.10">
    <property type="entry name" value="Chitobiase/beta-hexosaminidase domain 2-like"/>
    <property type="match status" value="1"/>
</dbReference>
<comment type="similarity">
    <text evidence="2">Belongs to the glycosyl hydrolase 20 family.</text>
</comment>
<dbReference type="Proteomes" id="UP000018861">
    <property type="component" value="Unassembled WGS sequence"/>
</dbReference>
<dbReference type="GO" id="GO:0005975">
    <property type="term" value="P:carbohydrate metabolic process"/>
    <property type="evidence" value="ECO:0007669"/>
    <property type="project" value="InterPro"/>
</dbReference>
<dbReference type="EC" id="3.2.1.52" evidence="3"/>
<evidence type="ECO:0000313" key="10">
    <source>
        <dbReference type="EMBL" id="GAE16828.1"/>
    </source>
</evidence>
<feature type="domain" description="Beta-hexosaminidase bacterial type N-terminal" evidence="9">
    <location>
        <begin position="93"/>
        <end position="209"/>
    </location>
</feature>
<evidence type="ECO:0000259" key="8">
    <source>
        <dbReference type="Pfam" id="PF00728"/>
    </source>
</evidence>
<evidence type="ECO:0000256" key="3">
    <source>
        <dbReference type="ARBA" id="ARBA00012663"/>
    </source>
</evidence>
<protein>
    <recommendedName>
        <fullName evidence="3">beta-N-acetylhexosaminidase</fullName>
        <ecNumber evidence="3">3.2.1.52</ecNumber>
    </recommendedName>
</protein>
<evidence type="ECO:0000256" key="7">
    <source>
        <dbReference type="SAM" id="SignalP"/>
    </source>
</evidence>
<evidence type="ECO:0000313" key="11">
    <source>
        <dbReference type="Proteomes" id="UP000018861"/>
    </source>
</evidence>
<evidence type="ECO:0000256" key="4">
    <source>
        <dbReference type="ARBA" id="ARBA00022801"/>
    </source>
</evidence>
<feature type="signal peptide" evidence="7">
    <location>
        <begin position="1"/>
        <end position="19"/>
    </location>
</feature>
<gene>
    <name evidence="10" type="ORF">JCM6292_3324</name>
</gene>
<comment type="catalytic activity">
    <reaction evidence="1">
        <text>Hydrolysis of terminal non-reducing N-acetyl-D-hexosamine residues in N-acetyl-beta-D-hexosaminides.</text>
        <dbReference type="EC" id="3.2.1.52"/>
    </reaction>
</comment>
<proteinExistence type="inferred from homology"/>
<comment type="caution">
    <text evidence="10">The sequence shown here is derived from an EMBL/GenBank/DDBJ whole genome shotgun (WGS) entry which is preliminary data.</text>
</comment>
<dbReference type="GO" id="GO:0004563">
    <property type="term" value="F:beta-N-acetylhexosaminidase activity"/>
    <property type="evidence" value="ECO:0007669"/>
    <property type="project" value="UniProtKB-EC"/>
</dbReference>
<keyword evidence="4" id="KW-0378">Hydrolase</keyword>
<dbReference type="Gene3D" id="3.20.20.80">
    <property type="entry name" value="Glycosidases"/>
    <property type="match status" value="1"/>
</dbReference>
<evidence type="ECO:0000259" key="9">
    <source>
        <dbReference type="Pfam" id="PF02838"/>
    </source>
</evidence>
<dbReference type="InterPro" id="IPR015882">
    <property type="entry name" value="HEX_bac_N"/>
</dbReference>
<organism evidence="10 11">
    <name type="scientific">Bacteroides pyogenes JCM 6292</name>
    <dbReference type="NCBI Taxonomy" id="1235809"/>
    <lineage>
        <taxon>Bacteria</taxon>
        <taxon>Pseudomonadati</taxon>
        <taxon>Bacteroidota</taxon>
        <taxon>Bacteroidia</taxon>
        <taxon>Bacteroidales</taxon>
        <taxon>Bacteroidaceae</taxon>
        <taxon>Bacteroides</taxon>
    </lineage>
</organism>
<dbReference type="InterPro" id="IPR017853">
    <property type="entry name" value="GH"/>
</dbReference>
<dbReference type="CDD" id="cd02742">
    <property type="entry name" value="GH20_hexosaminidase"/>
    <property type="match status" value="1"/>
</dbReference>
<keyword evidence="5" id="KW-0326">Glycosidase</keyword>
<accession>W4PBR4</accession>
<dbReference type="SUPFAM" id="SSF51445">
    <property type="entry name" value="(Trans)glycosidases"/>
    <property type="match status" value="1"/>
</dbReference>
<dbReference type="InterPro" id="IPR015883">
    <property type="entry name" value="Glyco_hydro_20_cat"/>
</dbReference>
<evidence type="ECO:0000256" key="5">
    <source>
        <dbReference type="ARBA" id="ARBA00023295"/>
    </source>
</evidence>
<evidence type="ECO:0000256" key="1">
    <source>
        <dbReference type="ARBA" id="ARBA00001231"/>
    </source>
</evidence>
<dbReference type="InterPro" id="IPR029018">
    <property type="entry name" value="Hex-like_dom2"/>
</dbReference>
<dbReference type="SUPFAM" id="SSF55545">
    <property type="entry name" value="beta-N-acetylhexosaminidase-like domain"/>
    <property type="match status" value="1"/>
</dbReference>
<dbReference type="PANTHER" id="PTHR22600:SF57">
    <property type="entry name" value="BETA-N-ACETYLHEXOSAMINIDASE"/>
    <property type="match status" value="1"/>
</dbReference>
<dbReference type="PRINTS" id="PR00738">
    <property type="entry name" value="GLHYDRLASE20"/>
</dbReference>
<dbReference type="GO" id="GO:0016020">
    <property type="term" value="C:membrane"/>
    <property type="evidence" value="ECO:0007669"/>
    <property type="project" value="TreeGrafter"/>
</dbReference>
<dbReference type="Pfam" id="PF02838">
    <property type="entry name" value="Glyco_hydro_20b"/>
    <property type="match status" value="1"/>
</dbReference>
<dbReference type="AlphaFoldDB" id="W4PBR4"/>
<evidence type="ECO:0000256" key="6">
    <source>
        <dbReference type="PIRSR" id="PIRSR625705-1"/>
    </source>
</evidence>
<evidence type="ECO:0000256" key="2">
    <source>
        <dbReference type="ARBA" id="ARBA00006285"/>
    </source>
</evidence>
<reference evidence="10 11" key="1">
    <citation type="journal article" date="2014" name="Genome Announc.">
        <title>Draft Genome Sequences of Three Strains of Bacteroides pyogenes Isolated from a Cat and Swine.</title>
        <authorList>
            <person name="Sakamoto M."/>
            <person name="Oshima K."/>
            <person name="Suda W."/>
            <person name="Kitamura K."/>
            <person name="Iida T."/>
            <person name="Hattori M."/>
            <person name="Ohkuma M."/>
        </authorList>
    </citation>
    <scope>NUCLEOTIDE SEQUENCE [LARGE SCALE GENOMIC DNA]</scope>
    <source>
        <strain evidence="10 11">JCM 6292</strain>
    </source>
</reference>
<dbReference type="PANTHER" id="PTHR22600">
    <property type="entry name" value="BETA-HEXOSAMINIDASE"/>
    <property type="match status" value="1"/>
</dbReference>
<dbReference type="EMBL" id="BAIQ01000045">
    <property type="protein sequence ID" value="GAE16828.1"/>
    <property type="molecule type" value="Genomic_DNA"/>
</dbReference>
<feature type="domain" description="Glycoside hydrolase family 20 catalytic" evidence="8">
    <location>
        <begin position="212"/>
        <end position="315"/>
    </location>
</feature>
<feature type="chain" id="PRO_5004847351" description="beta-N-acetylhexosaminidase" evidence="7">
    <location>
        <begin position="20"/>
        <end position="740"/>
    </location>
</feature>
<feature type="active site" description="Proton donor" evidence="6">
    <location>
        <position position="351"/>
    </location>
</feature>
<dbReference type="InterPro" id="IPR025705">
    <property type="entry name" value="Beta_hexosaminidase_sua/sub"/>
</dbReference>
<sequence>MKRLYPLFFLCGFFCVAFAVKVQACGNTLCRNLPEVRAANPEHPSGDSYLLPKYKEAHIPHSRFRLSGDSYLLPKYKEAYIPHSRFRLSGDSYLLPKPQIFQPGEGSFLLGRVALKTPVMQSEWEEWIRQKGGSTDHRASSLIEVVIVPAVDEAPLNQQEAYRLRIEKRRIRIEAVTDCGVYRAMQTLSQWGETEGKRTSLRCCEITDWPAFRMRGFMHDVGRGYLPLEELKREIDALAAFKINVFHWHLTENQAWRLESKIFPMLNDSANMTRLPGKYYTLEEAKELVAFCKARHVLLIPEIDMPGHSEAFVRTFRHDMQSPEGMRILKLLTDEVCETFDVPYLHIGTDEVEFTNPRFVPEMVSYVRAKGKKVISWNPGWKYQPGEIDMTQLWSYRGKAQKGIPAIDSRFHYINHFDTFGDLVALYNSRIYNAETGSDDIAGVIVGVWNDRQLSAEQNMLLENNFYPAMLAIAERAWLGGGSEYFDGRGTILPVDGQSETFLEFADFERRMLWYKQTKFAGYPFAYVKQTNVKWRITDAFPNHGDLAMRFPPEEKQEESYVYEGKTYGTAPAVGAGIYLRHVWGTLVPAFYKSPRENHTAYAYTYVYSPRNQEVGLWAEFQNYGRSESDLPPPQGQWDYKGSRIWINDREILPPVWTATHRTRSNEIPLGNENCVARPPLRVNLREGWNKVLLKLPVGRFQTPEVRLVKWMFTCVFVTPDGERAADGLVYSPERELPAP</sequence>
<dbReference type="GO" id="GO:0030203">
    <property type="term" value="P:glycosaminoglycan metabolic process"/>
    <property type="evidence" value="ECO:0007669"/>
    <property type="project" value="TreeGrafter"/>
</dbReference>
<keyword evidence="7" id="KW-0732">Signal</keyword>
<name>W4PBR4_9BACE</name>
<dbReference type="Pfam" id="PF00728">
    <property type="entry name" value="Glyco_hydro_20"/>
    <property type="match status" value="1"/>
</dbReference>